<keyword evidence="3" id="KW-0050">Antiport</keyword>
<proteinExistence type="predicted"/>
<organism evidence="11 12">
    <name type="scientific">Candidatus Gemmiger avistercoris</name>
    <dbReference type="NCBI Taxonomy" id="2838606"/>
    <lineage>
        <taxon>Bacteria</taxon>
        <taxon>Bacillati</taxon>
        <taxon>Bacillota</taxon>
        <taxon>Clostridia</taxon>
        <taxon>Eubacteriales</taxon>
        <taxon>Gemmiger</taxon>
    </lineage>
</organism>
<keyword evidence="6 9" id="KW-1133">Transmembrane helix</keyword>
<evidence type="ECO:0000256" key="3">
    <source>
        <dbReference type="ARBA" id="ARBA00022449"/>
    </source>
</evidence>
<dbReference type="InterPro" id="IPR036721">
    <property type="entry name" value="RCK_C_sf"/>
</dbReference>
<feature type="transmembrane region" description="Helical" evidence="9">
    <location>
        <begin position="29"/>
        <end position="50"/>
    </location>
</feature>
<dbReference type="NCBIfam" id="NF003716">
    <property type="entry name" value="PRK05326.1-3"/>
    <property type="match status" value="1"/>
</dbReference>
<feature type="transmembrane region" description="Helical" evidence="9">
    <location>
        <begin position="226"/>
        <end position="250"/>
    </location>
</feature>
<feature type="domain" description="RCK C-terminal" evidence="10">
    <location>
        <begin position="394"/>
        <end position="476"/>
    </location>
</feature>
<evidence type="ECO:0000259" key="10">
    <source>
        <dbReference type="PROSITE" id="PS51202"/>
    </source>
</evidence>
<evidence type="ECO:0000256" key="1">
    <source>
        <dbReference type="ARBA" id="ARBA00004651"/>
    </source>
</evidence>
<dbReference type="GO" id="GO:1902600">
    <property type="term" value="P:proton transmembrane transport"/>
    <property type="evidence" value="ECO:0007669"/>
    <property type="project" value="InterPro"/>
</dbReference>
<dbReference type="GO" id="GO:0005886">
    <property type="term" value="C:plasma membrane"/>
    <property type="evidence" value="ECO:0007669"/>
    <property type="project" value="UniProtKB-SubCell"/>
</dbReference>
<name>A0A9D2JP36_9FIRM</name>
<sequence>MNDAILLIGAVILICILMNRFLERIPVPSLLIFIALGMCFGENGIFRIVFNDYAAVNLICSVSLIFIMFYGGFGTNLQAARPVLAQSAILSTLGVAGTAGAVAVFAHLALQLPWLESLLIGSVISSTDAASVFNILRSNKLALKHHTDSLLEVESGSNDPMSYMLTTVTLSLMAGQDVSIPWLLLQQISLGVLFGLLTGAAVVWLLRQNFVDSQQRRTVLLFAAMLLAYALPAVLGGNGYLGVYLCGIWLGNAKLSQKRYLVYFFDVLTNVCQVIIFFLLGLLVTPVELPAVLLPALGIMVFLTVAARPVVVAVLLAPFRAPAAQIGVVSWAGLRGAASIVFAISAVLSGMPMRYDLYNLVFCIVLFSIAVQGSLLPRVARRFGMIDQNEDVAKTFNDYQAESDVDFIKIHLGSGHPWCGRTLKQAALPPELLVTMVLRKGETIVPQGDTTLHAGDLLVLAGRAFDDREQLYLHEVDLERGHRWVNKALAELSLPEGRRIILIKRGMETMIPTGRTVLHAGDVLVLTESAASAQKLQGK</sequence>
<feature type="transmembrane region" description="Helical" evidence="9">
    <location>
        <begin position="56"/>
        <end position="77"/>
    </location>
</feature>
<dbReference type="Proteomes" id="UP000824105">
    <property type="component" value="Unassembled WGS sequence"/>
</dbReference>
<dbReference type="InterPro" id="IPR006037">
    <property type="entry name" value="RCK_C"/>
</dbReference>
<keyword evidence="7" id="KW-0406">Ion transport</keyword>
<dbReference type="GO" id="GO:0006813">
    <property type="term" value="P:potassium ion transport"/>
    <property type="evidence" value="ECO:0007669"/>
    <property type="project" value="InterPro"/>
</dbReference>
<comment type="caution">
    <text evidence="11">The sequence shown here is derived from an EMBL/GenBank/DDBJ whole genome shotgun (WGS) entry which is preliminary data.</text>
</comment>
<keyword evidence="2" id="KW-0813">Transport</keyword>
<keyword evidence="5 9" id="KW-0812">Transmembrane</keyword>
<dbReference type="PROSITE" id="PS51202">
    <property type="entry name" value="RCK_C"/>
    <property type="match status" value="2"/>
</dbReference>
<dbReference type="Gene3D" id="1.20.1530.20">
    <property type="match status" value="1"/>
</dbReference>
<feature type="transmembrane region" description="Helical" evidence="9">
    <location>
        <begin position="328"/>
        <end position="351"/>
    </location>
</feature>
<evidence type="ECO:0000313" key="11">
    <source>
        <dbReference type="EMBL" id="HIZ61628.1"/>
    </source>
</evidence>
<evidence type="ECO:0000256" key="5">
    <source>
        <dbReference type="ARBA" id="ARBA00022692"/>
    </source>
</evidence>
<keyword evidence="8 9" id="KW-0472">Membrane</keyword>
<evidence type="ECO:0000256" key="2">
    <source>
        <dbReference type="ARBA" id="ARBA00022448"/>
    </source>
</evidence>
<dbReference type="Pfam" id="PF00999">
    <property type="entry name" value="Na_H_Exchanger"/>
    <property type="match status" value="1"/>
</dbReference>
<evidence type="ECO:0000256" key="6">
    <source>
        <dbReference type="ARBA" id="ARBA00022989"/>
    </source>
</evidence>
<feature type="transmembrane region" description="Helical" evidence="9">
    <location>
        <begin position="182"/>
        <end position="206"/>
    </location>
</feature>
<keyword evidence="4" id="KW-1003">Cell membrane</keyword>
<dbReference type="SUPFAM" id="SSF116726">
    <property type="entry name" value="TrkA C-terminal domain-like"/>
    <property type="match status" value="2"/>
</dbReference>
<dbReference type="GO" id="GO:0015297">
    <property type="term" value="F:antiporter activity"/>
    <property type="evidence" value="ECO:0007669"/>
    <property type="project" value="UniProtKB-KW"/>
</dbReference>
<feature type="transmembrane region" description="Helical" evidence="9">
    <location>
        <begin position="6"/>
        <end position="22"/>
    </location>
</feature>
<feature type="transmembrane region" description="Helical" evidence="9">
    <location>
        <begin position="262"/>
        <end position="285"/>
    </location>
</feature>
<dbReference type="NCBIfam" id="NF003715">
    <property type="entry name" value="PRK05326.1-2"/>
    <property type="match status" value="1"/>
</dbReference>
<gene>
    <name evidence="11" type="ORF">H9724_02520</name>
</gene>
<protein>
    <submittedName>
        <fullName evidence="11">Potassium/proton antiporter</fullName>
    </submittedName>
</protein>
<dbReference type="GO" id="GO:0008324">
    <property type="term" value="F:monoatomic cation transmembrane transporter activity"/>
    <property type="evidence" value="ECO:0007669"/>
    <property type="project" value="InterPro"/>
</dbReference>
<accession>A0A9D2JP36</accession>
<dbReference type="PANTHER" id="PTHR32507:SF7">
    <property type="entry name" value="K(+)_H(+) ANTIPORTER NHAP2"/>
    <property type="match status" value="1"/>
</dbReference>
<evidence type="ECO:0000313" key="12">
    <source>
        <dbReference type="Proteomes" id="UP000824105"/>
    </source>
</evidence>
<reference evidence="11" key="2">
    <citation type="submission" date="2021-04" db="EMBL/GenBank/DDBJ databases">
        <authorList>
            <person name="Gilroy R."/>
        </authorList>
    </citation>
    <scope>NUCLEOTIDE SEQUENCE</scope>
    <source>
        <strain evidence="11">CHK188-11489</strain>
    </source>
</reference>
<dbReference type="PANTHER" id="PTHR32507">
    <property type="entry name" value="NA(+)/H(+) ANTIPORTER 1"/>
    <property type="match status" value="1"/>
</dbReference>
<dbReference type="AlphaFoldDB" id="A0A9D2JP36"/>
<feature type="domain" description="RCK C-terminal" evidence="10">
    <location>
        <begin position="478"/>
        <end position="539"/>
    </location>
</feature>
<evidence type="ECO:0000256" key="4">
    <source>
        <dbReference type="ARBA" id="ARBA00022475"/>
    </source>
</evidence>
<feature type="transmembrane region" description="Helical" evidence="9">
    <location>
        <begin position="89"/>
        <end position="112"/>
    </location>
</feature>
<dbReference type="Pfam" id="PF02080">
    <property type="entry name" value="TrkA_C"/>
    <property type="match status" value="2"/>
</dbReference>
<comment type="subcellular location">
    <subcellularLocation>
        <location evidence="1">Cell membrane</location>
        <topology evidence="1">Multi-pass membrane protein</topology>
    </subcellularLocation>
</comment>
<dbReference type="EMBL" id="DXBF01000019">
    <property type="protein sequence ID" value="HIZ61628.1"/>
    <property type="molecule type" value="Genomic_DNA"/>
</dbReference>
<dbReference type="InterPro" id="IPR038770">
    <property type="entry name" value="Na+/solute_symporter_sf"/>
</dbReference>
<dbReference type="InterPro" id="IPR006153">
    <property type="entry name" value="Cation/H_exchanger_TM"/>
</dbReference>
<dbReference type="Gene3D" id="3.30.70.1450">
    <property type="entry name" value="Regulator of K+ conductance, C-terminal domain"/>
    <property type="match status" value="2"/>
</dbReference>
<evidence type="ECO:0000256" key="8">
    <source>
        <dbReference type="ARBA" id="ARBA00023136"/>
    </source>
</evidence>
<evidence type="ECO:0000256" key="7">
    <source>
        <dbReference type="ARBA" id="ARBA00023065"/>
    </source>
</evidence>
<reference evidence="11" key="1">
    <citation type="journal article" date="2021" name="PeerJ">
        <title>Extensive microbial diversity within the chicken gut microbiome revealed by metagenomics and culture.</title>
        <authorList>
            <person name="Gilroy R."/>
            <person name="Ravi A."/>
            <person name="Getino M."/>
            <person name="Pursley I."/>
            <person name="Horton D.L."/>
            <person name="Alikhan N.F."/>
            <person name="Baker D."/>
            <person name="Gharbi K."/>
            <person name="Hall N."/>
            <person name="Watson M."/>
            <person name="Adriaenssens E.M."/>
            <person name="Foster-Nyarko E."/>
            <person name="Jarju S."/>
            <person name="Secka A."/>
            <person name="Antonio M."/>
            <person name="Oren A."/>
            <person name="Chaudhuri R.R."/>
            <person name="La Ragione R."/>
            <person name="Hildebrand F."/>
            <person name="Pallen M.J."/>
        </authorList>
    </citation>
    <scope>NUCLEOTIDE SEQUENCE</scope>
    <source>
        <strain evidence="11">CHK188-11489</strain>
    </source>
</reference>
<feature type="transmembrane region" description="Helical" evidence="9">
    <location>
        <begin position="291"/>
        <end position="316"/>
    </location>
</feature>
<evidence type="ECO:0000256" key="9">
    <source>
        <dbReference type="SAM" id="Phobius"/>
    </source>
</evidence>
<feature type="transmembrane region" description="Helical" evidence="9">
    <location>
        <begin position="357"/>
        <end position="376"/>
    </location>
</feature>